<dbReference type="EMBL" id="NCMJ01000238">
    <property type="protein sequence ID" value="PLE24067.1"/>
    <property type="molecule type" value="Genomic_DNA"/>
</dbReference>
<proteinExistence type="predicted"/>
<dbReference type="Proteomes" id="UP000234439">
    <property type="component" value="Unassembled WGS sequence"/>
</dbReference>
<reference evidence="2 4" key="1">
    <citation type="journal article" date="2017" name="J. Infect. Dis.">
        <title>An Analysis of the Epidemic of Klebsiella pneumoniae Carbapenemase-Producing K. pneumoniae: Convergence of Two Evolutionary Mechanisms Creates the Perfect Storm.</title>
        <authorList>
            <person name="Rojas L.J."/>
            <person name="Weinstock G.M."/>
            <person name="De La Cadena E."/>
            <person name="Diaz L."/>
            <person name="Rios R."/>
            <person name="Hanson B.M."/>
            <person name="Brown J.S."/>
            <person name="Vats P."/>
            <person name="Phillips D.S."/>
            <person name="Nguyen H."/>
            <person name="Hujer K.M."/>
            <person name="Correa A."/>
            <person name="Adams M.D."/>
            <person name="Perez F."/>
            <person name="Sodergren E."/>
            <person name="Narechania A."/>
            <person name="Planet P.J."/>
            <person name="Villegas M.V."/>
            <person name="Bonomo R.A."/>
            <person name="Arias C.A."/>
        </authorList>
    </citation>
    <scope>NUCLEOTIDE SEQUENCE [LARGE SCALE GENOMIC DNA]</scope>
    <source>
        <strain evidence="2 4">COL-Kpn30</strain>
    </source>
</reference>
<reference evidence="1 3" key="2">
    <citation type="submission" date="2017-03" db="EMBL/GenBank/DDBJ databases">
        <authorList>
            <person name="Fouts D."/>
            <person name="Stalin M.J."/>
            <person name="Chen L."/>
            <person name="Wright M."/>
            <person name="Sutton G."/>
            <person name="Nguyen K."/>
            <person name="Vanduin D."/>
            <person name="Rojas L."/>
            <person name="Hujer A."/>
            <person name="Hujer K."/>
            <person name="Bonomo R."/>
            <person name="Kreiswirth B."/>
            <person name="Adams M."/>
        </authorList>
    </citation>
    <scope>NUCLEOTIDE SEQUENCE [LARGE SCALE GENOMIC DNA]</scope>
    <source>
        <strain evidence="1 3">39383</strain>
    </source>
</reference>
<evidence type="ECO:0000313" key="1">
    <source>
        <dbReference type="EMBL" id="OVF73334.1"/>
    </source>
</evidence>
<protein>
    <submittedName>
        <fullName evidence="1">Uncharacterized protein</fullName>
    </submittedName>
</protein>
<evidence type="ECO:0000313" key="2">
    <source>
        <dbReference type="EMBL" id="PLE24067.1"/>
    </source>
</evidence>
<gene>
    <name evidence="1" type="ORF">B5L96_10565</name>
    <name evidence="2" type="ORF">B6I68_29835</name>
</gene>
<dbReference type="Proteomes" id="UP000196447">
    <property type="component" value="Unassembled WGS sequence"/>
</dbReference>
<evidence type="ECO:0000313" key="3">
    <source>
        <dbReference type="Proteomes" id="UP000196447"/>
    </source>
</evidence>
<sequence length="71" mass="8321">MYEARLKVALKLIIVSASKRKHKRLRLIPSDNSEIKYLIPRECWEDQAVAIKNGAQKGTRCIRYRLSRHSI</sequence>
<dbReference type="EMBL" id="NDBK01000050">
    <property type="protein sequence ID" value="OVF73334.1"/>
    <property type="molecule type" value="Genomic_DNA"/>
</dbReference>
<comment type="caution">
    <text evidence="1">The sequence shown here is derived from an EMBL/GenBank/DDBJ whole genome shotgun (WGS) entry which is preliminary data.</text>
</comment>
<organism evidence="1 3">
    <name type="scientific">Klebsiella pneumoniae</name>
    <dbReference type="NCBI Taxonomy" id="573"/>
    <lineage>
        <taxon>Bacteria</taxon>
        <taxon>Pseudomonadati</taxon>
        <taxon>Pseudomonadota</taxon>
        <taxon>Gammaproteobacteria</taxon>
        <taxon>Enterobacterales</taxon>
        <taxon>Enterobacteriaceae</taxon>
        <taxon>Klebsiella/Raoultella group</taxon>
        <taxon>Klebsiella</taxon>
        <taxon>Klebsiella pneumoniae complex</taxon>
    </lineage>
</organism>
<name>A0A202L032_KLEPN</name>
<accession>A0A202L032</accession>
<dbReference type="AlphaFoldDB" id="A0A202L032"/>
<evidence type="ECO:0000313" key="4">
    <source>
        <dbReference type="Proteomes" id="UP000234439"/>
    </source>
</evidence>